<dbReference type="AlphaFoldDB" id="A0A1G5PKE8"/>
<sequence length="243" mass="27376">MHVIMAFDPKNITHRKQLYPVLKALADQDPHKGPLDVLDDAMGHLLSRGTDYLSNMRKGQYATSIAARLHKWITEHHADLGRMFAAGLFPEAQSSAWDAFLERYATRGKLRLVKFKPSSLGLVERTRQTSKPDDTIKLGEKFCFQLECEDDRYVRAFQIYKGEWHPIPVGANEAMGTTITARQKLVPVLADGTPDPLVEQHDLGPHQFVVLASQSGDFPDFDTQPTASETLEWHVLRVQVESA</sequence>
<evidence type="ECO:0000313" key="1">
    <source>
        <dbReference type="EMBL" id="SCZ49529.1"/>
    </source>
</evidence>
<name>A0A1G5PKE8_9RHOB</name>
<proteinExistence type="predicted"/>
<organism evidence="1 2">
    <name type="scientific">Epibacterium ulvae</name>
    <dbReference type="NCBI Taxonomy" id="1156985"/>
    <lineage>
        <taxon>Bacteria</taxon>
        <taxon>Pseudomonadati</taxon>
        <taxon>Pseudomonadota</taxon>
        <taxon>Alphaproteobacteria</taxon>
        <taxon>Rhodobacterales</taxon>
        <taxon>Roseobacteraceae</taxon>
        <taxon>Epibacterium</taxon>
    </lineage>
</organism>
<dbReference type="Proteomes" id="UP000198767">
    <property type="component" value="Unassembled WGS sequence"/>
</dbReference>
<accession>A0A1G5PKE8</accession>
<protein>
    <submittedName>
        <fullName evidence="1">Uncharacterized protein</fullName>
    </submittedName>
</protein>
<dbReference type="EMBL" id="FMWG01000001">
    <property type="protein sequence ID" value="SCZ49529.1"/>
    <property type="molecule type" value="Genomic_DNA"/>
</dbReference>
<gene>
    <name evidence="1" type="ORF">SAMN04488118_10198</name>
</gene>
<reference evidence="1 2" key="1">
    <citation type="submission" date="2016-10" db="EMBL/GenBank/DDBJ databases">
        <authorList>
            <person name="de Groot N.N."/>
        </authorList>
    </citation>
    <scope>NUCLEOTIDE SEQUENCE [LARGE SCALE GENOMIC DNA]</scope>
    <source>
        <strain evidence="1 2">U95</strain>
    </source>
</reference>
<evidence type="ECO:0000313" key="2">
    <source>
        <dbReference type="Proteomes" id="UP000198767"/>
    </source>
</evidence>
<keyword evidence="2" id="KW-1185">Reference proteome</keyword>